<dbReference type="PANTHER" id="PTHR33434:SF2">
    <property type="entry name" value="FATTY ACID-BINDING PROTEIN TM_1468"/>
    <property type="match status" value="1"/>
</dbReference>
<reference evidence="2 3" key="1">
    <citation type="submission" date="2022-06" db="EMBL/GenBank/DDBJ databases">
        <title>Isolation of gut microbiota from human fecal samples.</title>
        <authorList>
            <person name="Pamer E.G."/>
            <person name="Barat B."/>
            <person name="Waligurski E."/>
            <person name="Medina S."/>
            <person name="Paddock L."/>
            <person name="Mostad J."/>
        </authorList>
    </citation>
    <scope>NUCLEOTIDE SEQUENCE [LARGE SCALE GENOMIC DNA]</scope>
    <source>
        <strain evidence="2 3">DFI.6.1</strain>
    </source>
</reference>
<dbReference type="Proteomes" id="UP001524435">
    <property type="component" value="Unassembled WGS sequence"/>
</dbReference>
<sequence>MIRMISDTSTLYAPKDAEAIGAAVTPLSVNINGNTYREYADINATDFIKLIQDGGIPSSSQPSIGEKMELYERYPNDDIIDLAMADGLSGTYQSACGARENSAHKEKIHVVNTKTLCGPHRYLLEKAIRLTKESDDVHAVLNQLQKSIDNSYSYLMPQDFAFLKRGGRLTPMAATIGGLLKMVPIMTLTEGDVKKLEKLGIKRTLRGAFQMVAEDLKAKGIDGNHLITISHALCPEKAMIAKEVIQEAFPDCEIWMLELSPVFITQGGPDCIAIQSILK</sequence>
<dbReference type="Gene3D" id="3.30.1180.10">
    <property type="match status" value="1"/>
</dbReference>
<keyword evidence="3" id="KW-1185">Reference proteome</keyword>
<evidence type="ECO:0000256" key="1">
    <source>
        <dbReference type="ARBA" id="ARBA00023121"/>
    </source>
</evidence>
<evidence type="ECO:0000313" key="3">
    <source>
        <dbReference type="Proteomes" id="UP001524435"/>
    </source>
</evidence>
<dbReference type="PANTHER" id="PTHR33434">
    <property type="entry name" value="DEGV DOMAIN-CONTAINING PROTEIN DR_1986-RELATED"/>
    <property type="match status" value="1"/>
</dbReference>
<gene>
    <name evidence="2" type="ORF">NE663_07325</name>
</gene>
<dbReference type="EMBL" id="JANGCH010000009">
    <property type="protein sequence ID" value="MCQ5122067.1"/>
    <property type="molecule type" value="Genomic_DNA"/>
</dbReference>
<proteinExistence type="predicted"/>
<dbReference type="Gene3D" id="3.40.50.10170">
    <property type="match status" value="1"/>
</dbReference>
<dbReference type="Pfam" id="PF02645">
    <property type="entry name" value="DegV"/>
    <property type="match status" value="1"/>
</dbReference>
<dbReference type="InterPro" id="IPR043168">
    <property type="entry name" value="DegV_C"/>
</dbReference>
<protein>
    <submittedName>
        <fullName evidence="2">DegV family protein</fullName>
    </submittedName>
</protein>
<organism evidence="2 3">
    <name type="scientific">Massilicoli timonensis</name>
    <dbReference type="NCBI Taxonomy" id="2015901"/>
    <lineage>
        <taxon>Bacteria</taxon>
        <taxon>Bacillati</taxon>
        <taxon>Bacillota</taxon>
        <taxon>Erysipelotrichia</taxon>
        <taxon>Erysipelotrichales</taxon>
        <taxon>Erysipelotrichaceae</taxon>
        <taxon>Massilicoli</taxon>
    </lineage>
</organism>
<keyword evidence="1" id="KW-0446">Lipid-binding</keyword>
<name>A0ABT1SLH2_9FIRM</name>
<evidence type="ECO:0000313" key="2">
    <source>
        <dbReference type="EMBL" id="MCQ5122067.1"/>
    </source>
</evidence>
<dbReference type="NCBIfam" id="TIGR00762">
    <property type="entry name" value="DegV"/>
    <property type="match status" value="1"/>
</dbReference>
<comment type="caution">
    <text evidence="2">The sequence shown here is derived from an EMBL/GenBank/DDBJ whole genome shotgun (WGS) entry which is preliminary data.</text>
</comment>
<accession>A0ABT1SLH2</accession>
<dbReference type="InterPro" id="IPR050270">
    <property type="entry name" value="DegV_domain_contain"/>
</dbReference>
<dbReference type="InterPro" id="IPR003797">
    <property type="entry name" value="DegV"/>
</dbReference>
<dbReference type="SUPFAM" id="SSF82549">
    <property type="entry name" value="DAK1/DegV-like"/>
    <property type="match status" value="1"/>
</dbReference>
<dbReference type="PROSITE" id="PS51482">
    <property type="entry name" value="DEGV"/>
    <property type="match status" value="1"/>
</dbReference>
<dbReference type="RefSeq" id="WP_178200025.1">
    <property type="nucleotide sequence ID" value="NZ_CANTYB010000029.1"/>
</dbReference>